<dbReference type="Proteomes" id="UP001470230">
    <property type="component" value="Unassembled WGS sequence"/>
</dbReference>
<evidence type="ECO:0000313" key="2">
    <source>
        <dbReference type="Proteomes" id="UP001470230"/>
    </source>
</evidence>
<accession>A0ABR2KHM0</accession>
<proteinExistence type="predicted"/>
<gene>
    <name evidence="1" type="ORF">M9Y10_035100</name>
</gene>
<sequence length="117" mass="13996">MLVFLEHTSIKSSPNAFNLQAKILPSLVSNKEWLRPATTKVQIHQTQQHDYNDPFLKLNHQSQQHEPNNPYADQYHRTQQHDQKYPFLKLSHQSQDIKQNNPFADQLHQIREFYYTN</sequence>
<dbReference type="EMBL" id="JAPFFF010000005">
    <property type="protein sequence ID" value="KAK8890326.1"/>
    <property type="molecule type" value="Genomic_DNA"/>
</dbReference>
<name>A0ABR2KHM0_9EUKA</name>
<comment type="caution">
    <text evidence="1">The sequence shown here is derived from an EMBL/GenBank/DDBJ whole genome shotgun (WGS) entry which is preliminary data.</text>
</comment>
<keyword evidence="2" id="KW-1185">Reference proteome</keyword>
<organism evidence="1 2">
    <name type="scientific">Tritrichomonas musculus</name>
    <dbReference type="NCBI Taxonomy" id="1915356"/>
    <lineage>
        <taxon>Eukaryota</taxon>
        <taxon>Metamonada</taxon>
        <taxon>Parabasalia</taxon>
        <taxon>Tritrichomonadida</taxon>
        <taxon>Tritrichomonadidae</taxon>
        <taxon>Tritrichomonas</taxon>
    </lineage>
</organism>
<evidence type="ECO:0000313" key="1">
    <source>
        <dbReference type="EMBL" id="KAK8890326.1"/>
    </source>
</evidence>
<protein>
    <submittedName>
        <fullName evidence="1">Uncharacterized protein</fullName>
    </submittedName>
</protein>
<reference evidence="1 2" key="1">
    <citation type="submission" date="2024-04" db="EMBL/GenBank/DDBJ databases">
        <title>Tritrichomonas musculus Genome.</title>
        <authorList>
            <person name="Alves-Ferreira E."/>
            <person name="Grigg M."/>
            <person name="Lorenzi H."/>
            <person name="Galac M."/>
        </authorList>
    </citation>
    <scope>NUCLEOTIDE SEQUENCE [LARGE SCALE GENOMIC DNA]</scope>
    <source>
        <strain evidence="1 2">EAF2021</strain>
    </source>
</reference>